<evidence type="ECO:0000313" key="1">
    <source>
        <dbReference type="EMBL" id="USD19847.1"/>
    </source>
</evidence>
<proteinExistence type="predicted"/>
<protein>
    <submittedName>
        <fullName evidence="1">Uncharacterized protein</fullName>
    </submittedName>
</protein>
<reference evidence="1" key="1">
    <citation type="submission" date="2022-02" db="EMBL/GenBank/DDBJ databases">
        <title>Coral-associated bacteria.</title>
        <authorList>
            <person name="Tang K."/>
            <person name="Wang X."/>
        </authorList>
    </citation>
    <scope>NUCLEOTIDE SEQUENCE</scope>
    <source>
        <strain evidence="1">SCSIO 43006</strain>
    </source>
</reference>
<name>A0ABY4VBP0_9GAMM</name>
<dbReference type="EMBL" id="CP092418">
    <property type="protein sequence ID" value="USD19847.1"/>
    <property type="molecule type" value="Genomic_DNA"/>
</dbReference>
<dbReference type="RefSeq" id="WP_252081940.1">
    <property type="nucleotide sequence ID" value="NZ_CP092418.1"/>
</dbReference>
<gene>
    <name evidence="1" type="ORF">MJO52_12220</name>
</gene>
<accession>A0ABY4VBP0</accession>
<dbReference type="Proteomes" id="UP001055658">
    <property type="component" value="Chromosome"/>
</dbReference>
<organism evidence="1 2">
    <name type="scientific">Microbulbifer variabilis</name>
    <dbReference type="NCBI Taxonomy" id="266805"/>
    <lineage>
        <taxon>Bacteria</taxon>
        <taxon>Pseudomonadati</taxon>
        <taxon>Pseudomonadota</taxon>
        <taxon>Gammaproteobacteria</taxon>
        <taxon>Cellvibrionales</taxon>
        <taxon>Microbulbiferaceae</taxon>
        <taxon>Microbulbifer</taxon>
    </lineage>
</organism>
<evidence type="ECO:0000313" key="2">
    <source>
        <dbReference type="Proteomes" id="UP001055658"/>
    </source>
</evidence>
<sequence length="116" mass="13404">MSIKASEYAKLIGELDKSAKITFYECLAHALTVSVRIVWSDEKLSLEDQVADMKWLNEIQHRVVAKIQVERLEKHKWPENEFIEMVGKYISQTPGIDHLVGWAINRAYDTATKQET</sequence>
<keyword evidence="2" id="KW-1185">Reference proteome</keyword>